<reference evidence="1" key="1">
    <citation type="submission" date="2022-11" db="UniProtKB">
        <authorList>
            <consortium name="EnsemblMetazoa"/>
        </authorList>
    </citation>
    <scope>IDENTIFICATION</scope>
</reference>
<dbReference type="PANTHER" id="PTHR23409">
    <property type="entry name" value="RIBONUCLEOSIDE-DIPHOSPHATE REDUCTASE SMALL CHAIN"/>
    <property type="match status" value="1"/>
</dbReference>
<protein>
    <submittedName>
        <fullName evidence="1">Uncharacterized protein</fullName>
    </submittedName>
</protein>
<dbReference type="OMA" id="HHASSEC"/>
<keyword evidence="2" id="KW-1185">Reference proteome</keyword>
<dbReference type="AlphaFoldDB" id="A0A913XW03"/>
<dbReference type="GeneID" id="110247904"/>
<dbReference type="PANTHER" id="PTHR23409:SF21">
    <property type="entry name" value="CAPSID PROTEIN"/>
    <property type="match status" value="1"/>
</dbReference>
<dbReference type="KEGG" id="epa:110247904"/>
<dbReference type="Proteomes" id="UP000887567">
    <property type="component" value="Unplaced"/>
</dbReference>
<dbReference type="OrthoDB" id="5955637at2759"/>
<evidence type="ECO:0000313" key="1">
    <source>
        <dbReference type="EnsemblMetazoa" id="XP_020910058.1"/>
    </source>
</evidence>
<proteinExistence type="predicted"/>
<dbReference type="GO" id="GO:0005829">
    <property type="term" value="C:cytosol"/>
    <property type="evidence" value="ECO:0007669"/>
    <property type="project" value="TreeGrafter"/>
</dbReference>
<dbReference type="InterPro" id="IPR000358">
    <property type="entry name" value="RNR_small_fam"/>
</dbReference>
<organism evidence="1 2">
    <name type="scientific">Exaiptasia diaphana</name>
    <name type="common">Tropical sea anemone</name>
    <name type="synonym">Aiptasia pulchella</name>
    <dbReference type="NCBI Taxonomy" id="2652724"/>
    <lineage>
        <taxon>Eukaryota</taxon>
        <taxon>Metazoa</taxon>
        <taxon>Cnidaria</taxon>
        <taxon>Anthozoa</taxon>
        <taxon>Hexacorallia</taxon>
        <taxon>Actiniaria</taxon>
        <taxon>Aiptasiidae</taxon>
        <taxon>Exaiptasia</taxon>
    </lineage>
</organism>
<accession>A0A913XW03</accession>
<dbReference type="RefSeq" id="XP_020910058.1">
    <property type="nucleotide sequence ID" value="XM_021054399.1"/>
</dbReference>
<dbReference type="EnsemblMetazoa" id="XM_021054399.1">
    <property type="protein sequence ID" value="XP_020910058.1"/>
    <property type="gene ID" value="LOC110247904"/>
</dbReference>
<name>A0A913XW03_EXADI</name>
<sequence>MAFVHHASSECSKTELDLFSVPPTQTGLESGRFIDFHPISNIGDNGPIEFLVSGAGTEYMDLARTQLYVKAKVTKPDGTNIDDDAKVGPANLFLNALFVQADVSLNGKLVSSATNTNPYRAYMETTLSYGPAAKNSQLTSALFYKDRAGYLDETDPTKADKDENMGLKERYNHTKKSKSVEMMGRIHEDIFNIDRLMINGVDLRLKLTRSKNEFCLLSPVDGANFKVVIEDVILFIRKEKVSPSVLLGHAEALRKTTAKYPITRIDFKMFSVPRGALNISQDNVFNGNTPKRIFITMVDNDAYSGNYKKNPFNFKTNDLSFLGVYVDGEPLPGKPLQPKFGAHDNFIMAYQSLYAGTSTLFQDLGNDISRDEFNQGYAIFCFDLTPDLCNDAHYNLIKKGNLRLELQFSQALAQSINVLILAEFENLIEIDNQRNVLFDFTN</sequence>
<dbReference type="GO" id="GO:0004748">
    <property type="term" value="F:ribonucleoside-diphosphate reductase activity, thioredoxin disulfide as acceptor"/>
    <property type="evidence" value="ECO:0007669"/>
    <property type="project" value="TreeGrafter"/>
</dbReference>
<evidence type="ECO:0000313" key="2">
    <source>
        <dbReference type="Proteomes" id="UP000887567"/>
    </source>
</evidence>
<dbReference type="GO" id="GO:0009263">
    <property type="term" value="P:deoxyribonucleotide biosynthetic process"/>
    <property type="evidence" value="ECO:0007669"/>
    <property type="project" value="InterPro"/>
</dbReference>